<dbReference type="Pfam" id="PF13749">
    <property type="entry name" value="HATPase_c_4"/>
    <property type="match status" value="1"/>
</dbReference>
<dbReference type="InterPro" id="IPR038461">
    <property type="entry name" value="Schlafen_AlbA_2_dom_sf"/>
</dbReference>
<dbReference type="InterPro" id="IPR038475">
    <property type="entry name" value="RecG_C_sf"/>
</dbReference>
<evidence type="ECO:0000313" key="3">
    <source>
        <dbReference type="EMBL" id="CCJ36578.1"/>
    </source>
</evidence>
<dbReference type="Gene3D" id="3.30.950.30">
    <property type="entry name" value="Schlafen, AAA domain"/>
    <property type="match status" value="1"/>
</dbReference>
<name>I7J9E1_METBM</name>
<dbReference type="KEGG" id="mbg:BN140_1655"/>
<keyword evidence="3" id="KW-0347">Helicase</keyword>
<organism evidence="3 4">
    <name type="scientific">Methanoculleus bourgensis (strain ATCC 43281 / DSM 3045 / OCM 15 / MS2)</name>
    <name type="common">Methanogenium bourgense</name>
    <dbReference type="NCBI Taxonomy" id="1201294"/>
    <lineage>
        <taxon>Archaea</taxon>
        <taxon>Methanobacteriati</taxon>
        <taxon>Methanobacteriota</taxon>
        <taxon>Stenosarchaea group</taxon>
        <taxon>Methanomicrobia</taxon>
        <taxon>Methanomicrobiales</taxon>
        <taxon>Methanomicrobiaceae</taxon>
        <taxon>Methanoculleus</taxon>
    </lineage>
</organism>
<feature type="domain" description="Schlafen AlbA-2" evidence="2">
    <location>
        <begin position="19"/>
        <end position="142"/>
    </location>
</feature>
<dbReference type="GO" id="GO:0016787">
    <property type="term" value="F:hydrolase activity"/>
    <property type="evidence" value="ECO:0007669"/>
    <property type="project" value="UniProtKB-KW"/>
</dbReference>
<evidence type="ECO:0000313" key="4">
    <source>
        <dbReference type="Proteomes" id="UP000009007"/>
    </source>
</evidence>
<dbReference type="HOGENOM" id="CLU_449514_0_0_2"/>
<keyword evidence="4" id="KW-1185">Reference proteome</keyword>
<dbReference type="PANTHER" id="PTHR30595:SF6">
    <property type="entry name" value="SCHLAFEN ALBA-2 DOMAIN-CONTAINING PROTEIN"/>
    <property type="match status" value="1"/>
</dbReference>
<proteinExistence type="predicted"/>
<dbReference type="GO" id="GO:0004386">
    <property type="term" value="F:helicase activity"/>
    <property type="evidence" value="ECO:0007669"/>
    <property type="project" value="UniProtKB-KW"/>
</dbReference>
<reference evidence="4" key="1">
    <citation type="journal article" date="2012" name="J. Bacteriol.">
        <title>Complete genome sequence of the hydrogenotrophic, methanogenic archaeon Methanoculleus bourgensis strain MS2T, isolated from a sewage sludge digester.</title>
        <authorList>
            <person name="Maus I."/>
            <person name="Wibberg D."/>
            <person name="Stantscheff R."/>
            <person name="Eikmeyer F.G."/>
            <person name="Seffner A."/>
            <person name="Boelter J."/>
            <person name="Szczepanowski R."/>
            <person name="Blom J."/>
            <person name="Jaenicke S."/>
            <person name="Konig H."/>
            <person name="Puhler A."/>
            <person name="Schluter A."/>
        </authorList>
    </citation>
    <scope>NUCLEOTIDE SEQUENCE [LARGE SCALE GENOMIC DNA]</scope>
    <source>
        <strain evidence="4">ATCC 43281 / DSM 3045 / OCM 15 / MS2</strain>
    </source>
</reference>
<dbReference type="STRING" id="1201294.BN140_1655"/>
<dbReference type="PATRIC" id="fig|1201294.9.peg.1817"/>
<evidence type="ECO:0000259" key="2">
    <source>
        <dbReference type="Pfam" id="PF04326"/>
    </source>
</evidence>
<keyword evidence="3" id="KW-0378">Hydrolase</keyword>
<keyword evidence="3" id="KW-0547">Nucleotide-binding</keyword>
<dbReference type="AlphaFoldDB" id="I7J9E1"/>
<accession>I7J9E1</accession>
<dbReference type="EMBL" id="HE964772">
    <property type="protein sequence ID" value="CCJ36578.1"/>
    <property type="molecule type" value="Genomic_DNA"/>
</dbReference>
<protein>
    <submittedName>
        <fullName evidence="3">ATP-dependent DNA helicase RecG</fullName>
        <ecNumber evidence="3">3.6.1.-</ecNumber>
    </submittedName>
</protein>
<dbReference type="Gene3D" id="3.30.565.60">
    <property type="match status" value="1"/>
</dbReference>
<dbReference type="InterPro" id="IPR007421">
    <property type="entry name" value="Schlafen_AlbA_2_dom"/>
</dbReference>
<dbReference type="EC" id="3.6.1.-" evidence="3"/>
<gene>
    <name evidence="3" type="primary">recG3</name>
    <name evidence="3" type="ordered locus">BN140_1655</name>
</gene>
<evidence type="ECO:0000256" key="1">
    <source>
        <dbReference type="SAM" id="MobiDB-lite"/>
    </source>
</evidence>
<keyword evidence="3" id="KW-0067">ATP-binding</keyword>
<sequence>MRGCAELLLELNTFDEHWRIEAKETSRTLGKTASQTISAFSNEPGIEGGYLLLGVSRNPASGNYRVTGVHDPDKLQREVASLCASAFNRPLRPNVQVCMVDEKPVIVVYIPEEEPHNKPIYIKAQGLPRGAYRRIGSTAQHCTDEDIRMFHTSAGRRTYDESVIPGASLDDIDPHAIDEYRRARRAANPHAPELNWDDGDILLALKCADKQDDELIPTLAGILLFGKDMAIRKYLPLMRVDYLRVPGHKWDGEISYSLEFREPLLRMIPRVIAGIMDDIPRCVAFHEGSVQRHERPLIPERVVREAVVNALMHRNYRSCGSIRIIRYPGRLEITNPGHSLVEIGDEGSITSVTRNPVIAAVLHDTNLAENKGSGIRMMVQLTREARLSPPVFESNRQADYFRAAFSLHHFFSEEELEWLRGFSAADVSDEEAMALVFVRRNGSISNEQCRDLTGLDVIGASKLLGKLRDLGFLIQHPHGAMTFYTPTGRLGVTPVCTTHLREVEVSLDAGETLSVDSGAIPPDIARSIRMLGKRNSPQEVRRVIVQVCSVRPFSAGEIARLVGRTKRWVLNSYLKPMIRDGQLEYAIPGEPNHPEQKYTVGRSELEV</sequence>
<dbReference type="BioCyc" id="MBOU1201294:BN140_RS08275-MONOMER"/>
<dbReference type="GeneID" id="13356027"/>
<dbReference type="RefSeq" id="WP_014867552.1">
    <property type="nucleotide sequence ID" value="NC_018227.2"/>
</dbReference>
<dbReference type="Proteomes" id="UP000009007">
    <property type="component" value="Chromosome I"/>
</dbReference>
<dbReference type="Pfam" id="PF04326">
    <property type="entry name" value="SLFN_AlbA_2"/>
    <property type="match status" value="1"/>
</dbReference>
<feature type="region of interest" description="Disordered" evidence="1">
    <location>
        <begin position="585"/>
        <end position="607"/>
    </location>
</feature>
<dbReference type="PANTHER" id="PTHR30595">
    <property type="entry name" value="GLPR-RELATED TRANSCRIPTIONAL REPRESSOR"/>
    <property type="match status" value="1"/>
</dbReference>